<accession>A0A5A7SEA1</accession>
<keyword evidence="1" id="KW-0812">Transmembrane</keyword>
<dbReference type="OrthoDB" id="3696936at2"/>
<evidence type="ECO:0000313" key="2">
    <source>
        <dbReference type="EMBL" id="KAA0023027.1"/>
    </source>
</evidence>
<keyword evidence="1" id="KW-0472">Membrane</keyword>
<keyword evidence="1" id="KW-1133">Transmembrane helix</keyword>
<gene>
    <name evidence="2" type="ORF">FOY51_11070</name>
</gene>
<evidence type="ECO:0000313" key="3">
    <source>
        <dbReference type="Proteomes" id="UP000322244"/>
    </source>
</evidence>
<protein>
    <submittedName>
        <fullName evidence="2">Uncharacterized protein</fullName>
    </submittedName>
</protein>
<dbReference type="AlphaFoldDB" id="A0A5A7SEA1"/>
<proteinExistence type="predicted"/>
<sequence length="209" mass="22268">MNWRVVTSRPWLLGGVLGFVFLLVIYVLVAATGGISTDDGGVLVTILAVLLISTLGGFLPGAALGGLVGFVKAKAAPRAVPHDDAWALLQQRCETAVQRFHSVSADTDDPSVKSWLADVGERLDDELVESRKLTSLGRRLDPTAGAHGPNDRQVQPLWDRVVEASNGFDNAAAQAVAIRVSLADDDGPDLTEVKAQLDVLSQQLPQLRN</sequence>
<name>A0A5A7SEA1_9NOCA</name>
<dbReference type="RefSeq" id="WP_149430285.1">
    <property type="nucleotide sequence ID" value="NZ_VLNY01000004.1"/>
</dbReference>
<comment type="caution">
    <text evidence="2">The sequence shown here is derived from an EMBL/GenBank/DDBJ whole genome shotgun (WGS) entry which is preliminary data.</text>
</comment>
<feature type="transmembrane region" description="Helical" evidence="1">
    <location>
        <begin position="12"/>
        <end position="35"/>
    </location>
</feature>
<dbReference type="Proteomes" id="UP000322244">
    <property type="component" value="Unassembled WGS sequence"/>
</dbReference>
<reference evidence="2 3" key="1">
    <citation type="submission" date="2019-07" db="EMBL/GenBank/DDBJ databases">
        <title>Rhodococcus cavernicolus sp. nov., isolated from a cave.</title>
        <authorList>
            <person name="Lee S.D."/>
        </authorList>
    </citation>
    <scope>NUCLEOTIDE SEQUENCE [LARGE SCALE GENOMIC DNA]</scope>
    <source>
        <strain evidence="2 3">C1-24</strain>
    </source>
</reference>
<dbReference type="EMBL" id="VLNY01000004">
    <property type="protein sequence ID" value="KAA0023027.1"/>
    <property type="molecule type" value="Genomic_DNA"/>
</dbReference>
<organism evidence="2 3">
    <name type="scientific">Antrihabitans cavernicola</name>
    <dbReference type="NCBI Taxonomy" id="2495913"/>
    <lineage>
        <taxon>Bacteria</taxon>
        <taxon>Bacillati</taxon>
        <taxon>Actinomycetota</taxon>
        <taxon>Actinomycetes</taxon>
        <taxon>Mycobacteriales</taxon>
        <taxon>Nocardiaceae</taxon>
        <taxon>Antrihabitans</taxon>
    </lineage>
</organism>
<evidence type="ECO:0000256" key="1">
    <source>
        <dbReference type="SAM" id="Phobius"/>
    </source>
</evidence>
<feature type="transmembrane region" description="Helical" evidence="1">
    <location>
        <begin position="41"/>
        <end position="71"/>
    </location>
</feature>
<keyword evidence="3" id="KW-1185">Reference proteome</keyword>